<evidence type="ECO:0008006" key="3">
    <source>
        <dbReference type="Google" id="ProtNLM"/>
    </source>
</evidence>
<gene>
    <name evidence="1" type="ORF">LMG032447_01206</name>
</gene>
<evidence type="ECO:0000313" key="2">
    <source>
        <dbReference type="Proteomes" id="UP000838102"/>
    </source>
</evidence>
<organism evidence="1 2">
    <name type="scientific">Convivina praedatoris</name>
    <dbReference type="NCBI Taxonomy" id="2880963"/>
    <lineage>
        <taxon>Bacteria</taxon>
        <taxon>Bacillati</taxon>
        <taxon>Bacillota</taxon>
        <taxon>Bacilli</taxon>
        <taxon>Lactobacillales</taxon>
        <taxon>Lactobacillaceae</taxon>
        <taxon>Convivina</taxon>
    </lineage>
</organism>
<dbReference type="EMBL" id="CAKOEU010000006">
    <property type="protein sequence ID" value="CAH1856036.1"/>
    <property type="molecule type" value="Genomic_DNA"/>
</dbReference>
<comment type="caution">
    <text evidence="1">The sequence shown here is derived from an EMBL/GenBank/DDBJ whole genome shotgun (WGS) entry which is preliminary data.</text>
</comment>
<dbReference type="RefSeq" id="WP_248706573.1">
    <property type="nucleotide sequence ID" value="NZ_CAKOET010000007.1"/>
</dbReference>
<name>A0ABN8HAD7_9LACO</name>
<proteinExistence type="predicted"/>
<sequence>MTVEEQWIALELIYQEQSLDLKISRQITVAQLHERLKPLLQQRFGIQTAYRLRLWQRSQTFEGPISALAIGDGERLIVELVAN</sequence>
<dbReference type="Proteomes" id="UP000838102">
    <property type="component" value="Unassembled WGS sequence"/>
</dbReference>
<accession>A0ABN8HAD7</accession>
<evidence type="ECO:0000313" key="1">
    <source>
        <dbReference type="EMBL" id="CAH1856036.1"/>
    </source>
</evidence>
<reference evidence="1" key="1">
    <citation type="submission" date="2022-03" db="EMBL/GenBank/DDBJ databases">
        <authorList>
            <person name="Hettiarachchi G."/>
        </authorList>
    </citation>
    <scope>NUCLEOTIDE SEQUENCE</scope>
    <source>
        <strain evidence="1">LMG 32447</strain>
    </source>
</reference>
<keyword evidence="2" id="KW-1185">Reference proteome</keyword>
<protein>
    <recommendedName>
        <fullName evidence="3">Ubiquitin-like domain-containing protein</fullName>
    </recommendedName>
</protein>